<evidence type="ECO:0000256" key="13">
    <source>
        <dbReference type="PROSITE-ProRule" id="PRU10144"/>
    </source>
</evidence>
<dbReference type="Gene3D" id="2.40.170.20">
    <property type="entry name" value="TonB-dependent receptor, beta-barrel domain"/>
    <property type="match status" value="1"/>
</dbReference>
<evidence type="ECO:0000256" key="2">
    <source>
        <dbReference type="ARBA" id="ARBA00022448"/>
    </source>
</evidence>
<evidence type="ECO:0000256" key="9">
    <source>
        <dbReference type="ARBA" id="ARBA00023077"/>
    </source>
</evidence>
<evidence type="ECO:0000256" key="7">
    <source>
        <dbReference type="ARBA" id="ARBA00023004"/>
    </source>
</evidence>
<dbReference type="InterPro" id="IPR036942">
    <property type="entry name" value="Beta-barrel_TonB_sf"/>
</dbReference>
<dbReference type="PANTHER" id="PTHR32552">
    <property type="entry name" value="FERRICHROME IRON RECEPTOR-RELATED"/>
    <property type="match status" value="1"/>
</dbReference>
<keyword evidence="2 12" id="KW-0813">Transport</keyword>
<dbReference type="PANTHER" id="PTHR32552:SF81">
    <property type="entry name" value="TONB-DEPENDENT OUTER MEMBRANE RECEPTOR"/>
    <property type="match status" value="1"/>
</dbReference>
<protein>
    <submittedName>
        <fullName evidence="17">TonB-dependent receptor</fullName>
    </submittedName>
</protein>
<keyword evidence="17" id="KW-0675">Receptor</keyword>
<keyword evidence="18" id="KW-1185">Reference proteome</keyword>
<evidence type="ECO:0000256" key="4">
    <source>
        <dbReference type="ARBA" id="ARBA00022496"/>
    </source>
</evidence>
<keyword evidence="10 12" id="KW-0472">Membrane</keyword>
<dbReference type="InterPro" id="IPR039426">
    <property type="entry name" value="TonB-dep_rcpt-like"/>
</dbReference>
<evidence type="ECO:0000313" key="18">
    <source>
        <dbReference type="Proteomes" id="UP000477680"/>
    </source>
</evidence>
<dbReference type="InterPro" id="IPR010917">
    <property type="entry name" value="TonB_rcpt_CS"/>
</dbReference>
<evidence type="ECO:0000256" key="1">
    <source>
        <dbReference type="ARBA" id="ARBA00004571"/>
    </source>
</evidence>
<keyword evidence="11 12" id="KW-0998">Cell outer membrane</keyword>
<proteinExistence type="inferred from homology"/>
<dbReference type="PROSITE" id="PS52016">
    <property type="entry name" value="TONB_DEPENDENT_REC_3"/>
    <property type="match status" value="1"/>
</dbReference>
<evidence type="ECO:0000256" key="8">
    <source>
        <dbReference type="ARBA" id="ARBA00023065"/>
    </source>
</evidence>
<dbReference type="KEGG" id="kim:G3T16_08565"/>
<dbReference type="InterPro" id="IPR000531">
    <property type="entry name" value="Beta-barrel_TonB"/>
</dbReference>
<feature type="short sequence motif" description="TonB C-terminal box" evidence="13">
    <location>
        <begin position="721"/>
        <end position="738"/>
    </location>
</feature>
<evidence type="ECO:0000256" key="14">
    <source>
        <dbReference type="RuleBase" id="RU003357"/>
    </source>
</evidence>
<evidence type="ECO:0000256" key="6">
    <source>
        <dbReference type="ARBA" id="ARBA00022729"/>
    </source>
</evidence>
<dbReference type="PROSITE" id="PS01156">
    <property type="entry name" value="TONB_DEPENDENT_REC_2"/>
    <property type="match status" value="1"/>
</dbReference>
<dbReference type="GO" id="GO:0006826">
    <property type="term" value="P:iron ion transport"/>
    <property type="evidence" value="ECO:0007669"/>
    <property type="project" value="UniProtKB-KW"/>
</dbReference>
<evidence type="ECO:0000256" key="12">
    <source>
        <dbReference type="PROSITE-ProRule" id="PRU01360"/>
    </source>
</evidence>
<keyword evidence="8" id="KW-0406">Ion transport</keyword>
<keyword evidence="3 12" id="KW-1134">Transmembrane beta strand</keyword>
<dbReference type="Pfam" id="PF00593">
    <property type="entry name" value="TonB_dep_Rec_b-barrel"/>
    <property type="match status" value="1"/>
</dbReference>
<dbReference type="AlphaFoldDB" id="A0A6C0U0B0"/>
<evidence type="ECO:0000256" key="5">
    <source>
        <dbReference type="ARBA" id="ARBA00022692"/>
    </source>
</evidence>
<dbReference type="GO" id="GO:0009279">
    <property type="term" value="C:cell outer membrane"/>
    <property type="evidence" value="ECO:0007669"/>
    <property type="project" value="UniProtKB-SubCell"/>
</dbReference>
<evidence type="ECO:0000256" key="3">
    <source>
        <dbReference type="ARBA" id="ARBA00022452"/>
    </source>
</evidence>
<gene>
    <name evidence="17" type="ORF">G3T16_08565</name>
</gene>
<dbReference type="Proteomes" id="UP000477680">
    <property type="component" value="Chromosome"/>
</dbReference>
<name>A0A6C0U0B0_9GAMM</name>
<keyword evidence="5 12" id="KW-0812">Transmembrane</keyword>
<keyword evidence="9 14" id="KW-0798">TonB box</keyword>
<dbReference type="InterPro" id="IPR012910">
    <property type="entry name" value="Plug_dom"/>
</dbReference>
<evidence type="ECO:0000259" key="15">
    <source>
        <dbReference type="Pfam" id="PF00593"/>
    </source>
</evidence>
<keyword evidence="6" id="KW-0732">Signal</keyword>
<dbReference type="SUPFAM" id="SSF56935">
    <property type="entry name" value="Porins"/>
    <property type="match status" value="1"/>
</dbReference>
<dbReference type="Pfam" id="PF07715">
    <property type="entry name" value="Plug"/>
    <property type="match status" value="1"/>
</dbReference>
<evidence type="ECO:0000313" key="17">
    <source>
        <dbReference type="EMBL" id="QIB65446.1"/>
    </source>
</evidence>
<feature type="domain" description="TonB-dependent receptor-like beta-barrel" evidence="15">
    <location>
        <begin position="275"/>
        <end position="698"/>
    </location>
</feature>
<dbReference type="RefSeq" id="WP_163494685.1">
    <property type="nucleotide sequence ID" value="NZ_CP048711.1"/>
</dbReference>
<comment type="similarity">
    <text evidence="12 14">Belongs to the TonB-dependent receptor family.</text>
</comment>
<keyword evidence="4" id="KW-0410">Iron transport</keyword>
<feature type="domain" description="TonB-dependent receptor plug" evidence="16">
    <location>
        <begin position="49"/>
        <end position="157"/>
    </location>
</feature>
<keyword evidence="7" id="KW-0408">Iron</keyword>
<sequence length="738" mass="80559">MLFRIIPSFHGALRVNAILLASLSSSVGIAQELVLEEIIVSASKRDASLMDLPQSIQAISGDDVKKLGLVGVEDVTSLVPNLNLNASPKRGGGFNIRGIAALSEQFSQFATVGLYLDETPISDGFANFDVALFDIERVEVLKGPQGTLYGEGSLGGTIRIITKQPELNDYSSEIFTSVETTRHGEMSYRLSGAVNLPIIEDTAALRITATRKEQGGYIDATSMTGSVEDDVNGMDSTYVKVAAKLQLSDRFEITPSLLYQKQEANAGVVDAIALPDLTGYANGPNDLDEDLKIYSIEANYDMGWADIVSNTSYLDREMSSRDDDILTNAIIGAAFAPSDVTTQLFDRSIETFTQELRVVSKGTNKVDWLVGAFYRDRKYSEDVSIENDVIGAIIGDPRVFTQDNKADFEQLAIFGELNYNLSDKLTLTAGARWFEEEINSNLDFGTFSLVTFGFESVLRTPQIKEDDVLFKLAASYQPTDSSTFYALFSQGVRPGGVNDRVLDILDLLTPEEEGALSTFDSDSTDNYEVGLKLRMFDNRLSLNMAAFYIDWKDIQLDRSFQNVPGPEFTVNAGKSSSTGLEIEAVASPSDALQIGAFLGVNEAEVDEETETSSGLIPNGAKLPFAPEFSAALFGEYSVQTKGGNTASVRVDWRHVGERKAGVDVVGDPGYELDDYQTLDIRAGLSVGNWTASIYAKNLTDERAEMDSFFFNDSLLGDALASFVRNRPRTFGVQLQASF</sequence>
<evidence type="ECO:0000256" key="10">
    <source>
        <dbReference type="ARBA" id="ARBA00023136"/>
    </source>
</evidence>
<comment type="subcellular location">
    <subcellularLocation>
        <location evidence="1 12">Cell outer membrane</location>
        <topology evidence="1 12">Multi-pass membrane protein</topology>
    </subcellularLocation>
</comment>
<evidence type="ECO:0000259" key="16">
    <source>
        <dbReference type="Pfam" id="PF07715"/>
    </source>
</evidence>
<dbReference type="EMBL" id="CP048711">
    <property type="protein sequence ID" value="QIB65446.1"/>
    <property type="molecule type" value="Genomic_DNA"/>
</dbReference>
<evidence type="ECO:0000256" key="11">
    <source>
        <dbReference type="ARBA" id="ARBA00023237"/>
    </source>
</evidence>
<reference evidence="17 18" key="1">
    <citation type="submission" date="2020-02" db="EMBL/GenBank/DDBJ databases">
        <title>Genome sequencing for Kineobactrum sp. M2.</title>
        <authorList>
            <person name="Park S.-J."/>
        </authorList>
    </citation>
    <scope>NUCLEOTIDE SEQUENCE [LARGE SCALE GENOMIC DNA]</scope>
    <source>
        <strain evidence="17 18">M2</strain>
    </source>
</reference>
<organism evidence="17 18">
    <name type="scientific">Kineobactrum salinum</name>
    <dbReference type="NCBI Taxonomy" id="2708301"/>
    <lineage>
        <taxon>Bacteria</taxon>
        <taxon>Pseudomonadati</taxon>
        <taxon>Pseudomonadota</taxon>
        <taxon>Gammaproteobacteria</taxon>
        <taxon>Cellvibrionales</taxon>
        <taxon>Halieaceae</taxon>
        <taxon>Kineobactrum</taxon>
    </lineage>
</organism>
<accession>A0A6C0U0B0</accession>